<feature type="compositionally biased region" description="Basic and acidic residues" evidence="1">
    <location>
        <begin position="19"/>
        <end position="29"/>
    </location>
</feature>
<reference evidence="3" key="1">
    <citation type="journal article" date="2023" name="Science">
        <title>Genome structures resolve the early diversification of teleost fishes.</title>
        <authorList>
            <person name="Parey E."/>
            <person name="Louis A."/>
            <person name="Montfort J."/>
            <person name="Bouchez O."/>
            <person name="Roques C."/>
            <person name="Iampietro C."/>
            <person name="Lluch J."/>
            <person name="Castinel A."/>
            <person name="Donnadieu C."/>
            <person name="Desvignes T."/>
            <person name="Floi Bucao C."/>
            <person name="Jouanno E."/>
            <person name="Wen M."/>
            <person name="Mejri S."/>
            <person name="Dirks R."/>
            <person name="Jansen H."/>
            <person name="Henkel C."/>
            <person name="Chen W.J."/>
            <person name="Zahm M."/>
            <person name="Cabau C."/>
            <person name="Klopp C."/>
            <person name="Thompson A.W."/>
            <person name="Robinson-Rechavi M."/>
            <person name="Braasch I."/>
            <person name="Lecointre G."/>
            <person name="Bobe J."/>
            <person name="Postlethwait J.H."/>
            <person name="Berthelot C."/>
            <person name="Roest Crollius H."/>
            <person name="Guiguen Y."/>
        </authorList>
    </citation>
    <scope>NUCLEOTIDE SEQUENCE</scope>
    <source>
        <strain evidence="3">WJC10195</strain>
    </source>
</reference>
<sequence length="168" mass="17973">MLTAWLALELVCTSPAEIPEREREAKEGGKQLSEFPSSKHPSVYSHVYAALETSAHRAKAVSRVGKGRGRVRLGLRAGGSGSVSVVASYSKQKPGGNLCGTGLKVTERRLPAPTCLVVLRWGVASHAVVRLSREREPSMSSAPLPFSRAGKLEPFGRLAVQFGRDALP</sequence>
<evidence type="ECO:0000313" key="4">
    <source>
        <dbReference type="Proteomes" id="UP001152622"/>
    </source>
</evidence>
<accession>A0A9Q1FVX6</accession>
<feature type="chain" id="PRO_5040309638" description="Secreted protein" evidence="2">
    <location>
        <begin position="17"/>
        <end position="168"/>
    </location>
</feature>
<protein>
    <recommendedName>
        <fullName evidence="5">Secreted protein</fullName>
    </recommendedName>
</protein>
<dbReference type="AlphaFoldDB" id="A0A9Q1FVX6"/>
<evidence type="ECO:0000256" key="1">
    <source>
        <dbReference type="SAM" id="MobiDB-lite"/>
    </source>
</evidence>
<feature type="region of interest" description="Disordered" evidence="1">
    <location>
        <begin position="19"/>
        <end position="40"/>
    </location>
</feature>
<name>A0A9Q1FVX6_SYNKA</name>
<comment type="caution">
    <text evidence="3">The sequence shown here is derived from an EMBL/GenBank/DDBJ whole genome shotgun (WGS) entry which is preliminary data.</text>
</comment>
<evidence type="ECO:0008006" key="5">
    <source>
        <dbReference type="Google" id="ProtNLM"/>
    </source>
</evidence>
<proteinExistence type="predicted"/>
<feature type="signal peptide" evidence="2">
    <location>
        <begin position="1"/>
        <end position="16"/>
    </location>
</feature>
<dbReference type="EMBL" id="JAINUF010000003">
    <property type="protein sequence ID" value="KAJ8368660.1"/>
    <property type="molecule type" value="Genomic_DNA"/>
</dbReference>
<organism evidence="3 4">
    <name type="scientific">Synaphobranchus kaupii</name>
    <name type="common">Kaup's arrowtooth eel</name>
    <dbReference type="NCBI Taxonomy" id="118154"/>
    <lineage>
        <taxon>Eukaryota</taxon>
        <taxon>Metazoa</taxon>
        <taxon>Chordata</taxon>
        <taxon>Craniata</taxon>
        <taxon>Vertebrata</taxon>
        <taxon>Euteleostomi</taxon>
        <taxon>Actinopterygii</taxon>
        <taxon>Neopterygii</taxon>
        <taxon>Teleostei</taxon>
        <taxon>Anguilliformes</taxon>
        <taxon>Synaphobranchidae</taxon>
        <taxon>Synaphobranchus</taxon>
    </lineage>
</organism>
<dbReference type="Proteomes" id="UP001152622">
    <property type="component" value="Chromosome 3"/>
</dbReference>
<keyword evidence="2" id="KW-0732">Signal</keyword>
<keyword evidence="4" id="KW-1185">Reference proteome</keyword>
<gene>
    <name evidence="3" type="ORF">SKAU_G00086880</name>
</gene>
<evidence type="ECO:0000313" key="3">
    <source>
        <dbReference type="EMBL" id="KAJ8368660.1"/>
    </source>
</evidence>
<evidence type="ECO:0000256" key="2">
    <source>
        <dbReference type="SAM" id="SignalP"/>
    </source>
</evidence>